<dbReference type="PROSITE" id="PS50026">
    <property type="entry name" value="EGF_3"/>
    <property type="match status" value="1"/>
</dbReference>
<keyword evidence="4" id="KW-0472">Membrane</keyword>
<sequence length="773" mass="78663">MLDVSYHLALLLGSGSADAPITLRGLLTTFAATTDPATNVTTTVPAAYPTAATAYSFELRTTPAALTAQLAFTRRQLGYGAYTGLYLCAEAPAAATLTLRGATHSCPFTLGADGKLALCSGRGTADTCPHGTCACPAPYAPPPNAVVPAGLGFDDCSASLQPLQPPAAPGSASAAVAAQGPGRWAFFRVEVPAGGVQELELRAEATEATQGSLVLYLRHQQLPGLGEAEHDASSAAAASAWRRDLSAAVTLRKTDAAFRAGEWYVGVYSNGPAAVTYGVTADLRACPGDCSGRGSCAADTGVCTCADPVFQGPDCGVSALSLSLGAPLDAAPRPFVLDHLTLPAARSALRSAATSRLVLSGSFRTDPALPDWVTGRPMLIVVPSAAAAAAAIAAGTFPSPEGAVARITLVQGNTTSLEVGPWMISDDDMLHVLVWNAVTAPRKVGYTVSVSVAGSCLSDCSGHGTCDTATGLCACTAPWAGGDCSVDTTPQPGPAAANCTAGSVRALHKDDMHGTCWQPCKADGSGYDETTCADWTCDGPTSDHFALRRKGAAMECVEDTCVPGSYTVTDPSGDFTCAKRCACPEDGSACRLDEGCEAGSVQCLKGLSKADSPERCVPAPCPEGSLQRAYDLDGGAGAAFALCACSAKGDPASCAYTQPAKDGGNAGGVVSCAPGMQRQGSTASTQLSDGTQVVTGGFCAAPPPAKRKGVSGGMVFFYCLLSIALASGLLVGSKYGMLWYEQYRYGRSVFSQGYVAWPLFGNRAAASGGADDW</sequence>
<comment type="caution">
    <text evidence="6">The sequence shown here is derived from an EMBL/GenBank/DDBJ whole genome shotgun (WGS) entry which is preliminary data.</text>
</comment>
<keyword evidence="7" id="KW-1185">Reference proteome</keyword>
<dbReference type="InterPro" id="IPR042635">
    <property type="entry name" value="MEGF10/SREC1/2-like"/>
</dbReference>
<gene>
    <name evidence="6" type="ORF">HYH03_003932</name>
</gene>
<dbReference type="InterPro" id="IPR013111">
    <property type="entry name" value="EGF_extracell"/>
</dbReference>
<keyword evidence="4" id="KW-0812">Transmembrane</keyword>
<keyword evidence="1 3" id="KW-0245">EGF-like domain</keyword>
<keyword evidence="2 3" id="KW-1015">Disulfide bond</keyword>
<dbReference type="PROSITE" id="PS00022">
    <property type="entry name" value="EGF_1"/>
    <property type="match status" value="1"/>
</dbReference>
<proteinExistence type="predicted"/>
<dbReference type="EMBL" id="JAEHOE010000011">
    <property type="protein sequence ID" value="KAG2498177.1"/>
    <property type="molecule type" value="Genomic_DNA"/>
</dbReference>
<feature type="domain" description="EGF-like" evidence="5">
    <location>
        <begin position="282"/>
        <end position="316"/>
    </location>
</feature>
<evidence type="ECO:0000259" key="5">
    <source>
        <dbReference type="PROSITE" id="PS50026"/>
    </source>
</evidence>
<evidence type="ECO:0000313" key="6">
    <source>
        <dbReference type="EMBL" id="KAG2498177.1"/>
    </source>
</evidence>
<dbReference type="PANTHER" id="PTHR24043:SF8">
    <property type="entry name" value="EGF-LIKE DOMAIN-CONTAINING PROTEIN"/>
    <property type="match status" value="1"/>
</dbReference>
<evidence type="ECO:0000313" key="7">
    <source>
        <dbReference type="Proteomes" id="UP000612055"/>
    </source>
</evidence>
<name>A0A836C3W3_9CHLO</name>
<dbReference type="GO" id="GO:0005044">
    <property type="term" value="F:scavenger receptor activity"/>
    <property type="evidence" value="ECO:0007669"/>
    <property type="project" value="InterPro"/>
</dbReference>
<evidence type="ECO:0000256" key="3">
    <source>
        <dbReference type="PROSITE-ProRule" id="PRU00076"/>
    </source>
</evidence>
<evidence type="ECO:0000256" key="4">
    <source>
        <dbReference type="SAM" id="Phobius"/>
    </source>
</evidence>
<dbReference type="OrthoDB" id="527990at2759"/>
<organism evidence="6 7">
    <name type="scientific">Edaphochlamys debaryana</name>
    <dbReference type="NCBI Taxonomy" id="47281"/>
    <lineage>
        <taxon>Eukaryota</taxon>
        <taxon>Viridiplantae</taxon>
        <taxon>Chlorophyta</taxon>
        <taxon>core chlorophytes</taxon>
        <taxon>Chlorophyceae</taxon>
        <taxon>CS clade</taxon>
        <taxon>Chlamydomonadales</taxon>
        <taxon>Chlamydomonadales incertae sedis</taxon>
        <taxon>Edaphochlamys</taxon>
    </lineage>
</organism>
<evidence type="ECO:0000256" key="2">
    <source>
        <dbReference type="ARBA" id="ARBA00023157"/>
    </source>
</evidence>
<dbReference type="PROSITE" id="PS01186">
    <property type="entry name" value="EGF_2"/>
    <property type="match status" value="1"/>
</dbReference>
<keyword evidence="4" id="KW-1133">Transmembrane helix</keyword>
<reference evidence="6" key="1">
    <citation type="journal article" date="2020" name="bioRxiv">
        <title>Comparative genomics of Chlamydomonas.</title>
        <authorList>
            <person name="Craig R.J."/>
            <person name="Hasan A.R."/>
            <person name="Ness R.W."/>
            <person name="Keightley P.D."/>
        </authorList>
    </citation>
    <scope>NUCLEOTIDE SEQUENCE</scope>
    <source>
        <strain evidence="6">CCAP 11/70</strain>
    </source>
</reference>
<feature type="disulfide bond" evidence="3">
    <location>
        <begin position="286"/>
        <end position="296"/>
    </location>
</feature>
<dbReference type="Pfam" id="PF07974">
    <property type="entry name" value="EGF_2"/>
    <property type="match status" value="1"/>
</dbReference>
<dbReference type="PANTHER" id="PTHR24043">
    <property type="entry name" value="SCAVENGER RECEPTOR CLASS F"/>
    <property type="match status" value="1"/>
</dbReference>
<dbReference type="AlphaFoldDB" id="A0A836C3W3"/>
<protein>
    <recommendedName>
        <fullName evidence="5">EGF-like domain-containing protein</fullName>
    </recommendedName>
</protein>
<dbReference type="Proteomes" id="UP000612055">
    <property type="component" value="Unassembled WGS sequence"/>
</dbReference>
<accession>A0A836C3W3</accession>
<comment type="caution">
    <text evidence="3">Lacks conserved residue(s) required for the propagation of feature annotation.</text>
</comment>
<evidence type="ECO:0000256" key="1">
    <source>
        <dbReference type="ARBA" id="ARBA00022536"/>
    </source>
</evidence>
<dbReference type="InterPro" id="IPR000742">
    <property type="entry name" value="EGF"/>
</dbReference>
<feature type="transmembrane region" description="Helical" evidence="4">
    <location>
        <begin position="715"/>
        <end position="737"/>
    </location>
</feature>